<dbReference type="InterPro" id="IPR017136">
    <property type="entry name" value="UCP037205"/>
</dbReference>
<dbReference type="Pfam" id="PF10013">
    <property type="entry name" value="DUF2256"/>
    <property type="match status" value="1"/>
</dbReference>
<dbReference type="PIRSF" id="PIRSF037205">
    <property type="entry name" value="UCP037205"/>
    <property type="match status" value="1"/>
</dbReference>
<evidence type="ECO:0000313" key="2">
    <source>
        <dbReference type="Proteomes" id="UP000536509"/>
    </source>
</evidence>
<dbReference type="EMBL" id="JABEVX010000001">
    <property type="protein sequence ID" value="NNT70608.1"/>
    <property type="molecule type" value="Genomic_DNA"/>
</dbReference>
<dbReference type="AlphaFoldDB" id="A0A7Y3VXI4"/>
<sequence length="47" mass="5767">MAHKKVNLPEKICKTCGLPFAWRKKWEKNWNEVIYCSEKCRRNKKQD</sequence>
<reference evidence="1 2" key="1">
    <citation type="submission" date="2020-05" db="EMBL/GenBank/DDBJ databases">
        <title>Draft genome of Flavobacterium sp. IMCC34852.</title>
        <authorList>
            <person name="Song J."/>
            <person name="Cho J.-C."/>
        </authorList>
    </citation>
    <scope>NUCLEOTIDE SEQUENCE [LARGE SCALE GENOMIC DNA]</scope>
    <source>
        <strain evidence="1 2">IMCC34852</strain>
    </source>
</reference>
<keyword evidence="2" id="KW-1185">Reference proteome</keyword>
<protein>
    <submittedName>
        <fullName evidence="1">DUF2256 domain-containing protein</fullName>
    </submittedName>
</protein>
<accession>A0A7Y3VXI4</accession>
<dbReference type="RefSeq" id="WP_171220831.1">
    <property type="nucleotide sequence ID" value="NZ_CP121446.1"/>
</dbReference>
<dbReference type="PANTHER" id="PTHR37463:SF1">
    <property type="entry name" value="DUF2256 DOMAIN-CONTAINING PROTEIN"/>
    <property type="match status" value="1"/>
</dbReference>
<name>A0A7Y3VXI4_9FLAO</name>
<evidence type="ECO:0000313" key="1">
    <source>
        <dbReference type="EMBL" id="NNT70608.1"/>
    </source>
</evidence>
<comment type="caution">
    <text evidence="1">The sequence shown here is derived from an EMBL/GenBank/DDBJ whole genome shotgun (WGS) entry which is preliminary data.</text>
</comment>
<dbReference type="Proteomes" id="UP000536509">
    <property type="component" value="Unassembled WGS sequence"/>
</dbReference>
<proteinExistence type="predicted"/>
<dbReference type="PANTHER" id="PTHR37463">
    <property type="entry name" value="GSL3115 PROTEIN"/>
    <property type="match status" value="1"/>
</dbReference>
<gene>
    <name evidence="1" type="ORF">HKT18_00120</name>
</gene>
<organism evidence="1 2">
    <name type="scientific">Flavobacterium rivulicola</name>
    <dbReference type="NCBI Taxonomy" id="2732161"/>
    <lineage>
        <taxon>Bacteria</taxon>
        <taxon>Pseudomonadati</taxon>
        <taxon>Bacteroidota</taxon>
        <taxon>Flavobacteriia</taxon>
        <taxon>Flavobacteriales</taxon>
        <taxon>Flavobacteriaceae</taxon>
        <taxon>Flavobacterium</taxon>
    </lineage>
</organism>